<dbReference type="PATRIC" id="fig|452652.3.peg.4206"/>
<dbReference type="AlphaFoldDB" id="E4MZR4"/>
<keyword evidence="2" id="KW-1185">Reference proteome</keyword>
<dbReference type="EMBL" id="AP010968">
    <property type="protein sequence ID" value="BAJ29998.1"/>
    <property type="molecule type" value="Genomic_DNA"/>
</dbReference>
<proteinExistence type="predicted"/>
<evidence type="ECO:0000313" key="2">
    <source>
        <dbReference type="Proteomes" id="UP000007076"/>
    </source>
</evidence>
<reference evidence="1 2" key="1">
    <citation type="journal article" date="2010" name="DNA Res.">
        <title>Genome sequence of Kitasatospora setae NBRC 14216T: an evolutionary snapshot of the family Streptomycetaceae.</title>
        <authorList>
            <person name="Ichikawa N."/>
            <person name="Oguchi A."/>
            <person name="Ikeda H."/>
            <person name="Ishikawa J."/>
            <person name="Kitani S."/>
            <person name="Watanabe Y."/>
            <person name="Nakamura S."/>
            <person name="Katano Y."/>
            <person name="Kishi E."/>
            <person name="Sasagawa M."/>
            <person name="Ankai A."/>
            <person name="Fukui S."/>
            <person name="Hashimoto Y."/>
            <person name="Kamata S."/>
            <person name="Otoguro M."/>
            <person name="Tanikawa S."/>
            <person name="Nihira T."/>
            <person name="Horinouchi S."/>
            <person name="Ohnishi Y."/>
            <person name="Hayakawa M."/>
            <person name="Kuzuyama T."/>
            <person name="Arisawa A."/>
            <person name="Nomoto F."/>
            <person name="Miura H."/>
            <person name="Takahashi Y."/>
            <person name="Fujita N."/>
        </authorList>
    </citation>
    <scope>NUCLEOTIDE SEQUENCE [LARGE SCALE GENOMIC DNA]</scope>
    <source>
        <strain evidence="2">ATCC 33774 / DSM 43861 / JCM 3304 / KCC A-0304 / NBRC 14216 / KM-6054</strain>
    </source>
</reference>
<dbReference type="STRING" id="452652.KSE_42130"/>
<accession>E4MZR4</accession>
<name>E4MZR4_KITSK</name>
<protein>
    <submittedName>
        <fullName evidence="1">Uncharacterized protein</fullName>
    </submittedName>
</protein>
<evidence type="ECO:0000313" key="1">
    <source>
        <dbReference type="EMBL" id="BAJ29998.1"/>
    </source>
</evidence>
<sequence>MRQGRTGGEVSLLPWLSGVATNVIRDTRRAARCHQRALAALSPREAVPGIAVELVGRMAAAGQIAAAKAAKVRPIRGRSGLEPGM</sequence>
<dbReference type="KEGG" id="ksk:KSE_42130"/>
<gene>
    <name evidence="1" type="ordered locus">KSE_42130</name>
</gene>
<dbReference type="Proteomes" id="UP000007076">
    <property type="component" value="Chromosome"/>
</dbReference>
<dbReference type="HOGENOM" id="CLU_2508317_0_0_11"/>
<organism evidence="1 2">
    <name type="scientific">Kitasatospora setae (strain ATCC 33774 / DSM 43861 / JCM 3304 / KCC A-0304 / NBRC 14216 / KM-6054)</name>
    <name type="common">Streptomyces setae</name>
    <dbReference type="NCBI Taxonomy" id="452652"/>
    <lineage>
        <taxon>Bacteria</taxon>
        <taxon>Bacillati</taxon>
        <taxon>Actinomycetota</taxon>
        <taxon>Actinomycetes</taxon>
        <taxon>Kitasatosporales</taxon>
        <taxon>Streptomycetaceae</taxon>
        <taxon>Kitasatospora</taxon>
    </lineage>
</organism>